<dbReference type="SUPFAM" id="SSF53098">
    <property type="entry name" value="Ribonuclease H-like"/>
    <property type="match status" value="1"/>
</dbReference>
<dbReference type="EMBL" id="CP002353">
    <property type="protein sequence ID" value="ADV64239.1"/>
    <property type="molecule type" value="Genomic_DNA"/>
</dbReference>
<dbReference type="PROSITE" id="PS01321">
    <property type="entry name" value="RUVC"/>
    <property type="match status" value="1"/>
</dbReference>
<dbReference type="InParanoid" id="E8QZB0"/>
<evidence type="ECO:0000256" key="3">
    <source>
        <dbReference type="ARBA" id="ARBA00022722"/>
    </source>
</evidence>
<gene>
    <name evidence="13" type="primary">ruvC</name>
    <name evidence="15" type="ordered locus">Isop_3683</name>
</gene>
<dbReference type="HAMAP" id="MF_00034">
    <property type="entry name" value="RuvC"/>
    <property type="match status" value="1"/>
</dbReference>
<dbReference type="Proteomes" id="UP000008631">
    <property type="component" value="Chromosome"/>
</dbReference>
<proteinExistence type="inferred from homology"/>
<feature type="binding site" evidence="13">
    <location>
        <position position="47"/>
    </location>
    <ligand>
        <name>Mg(2+)</name>
        <dbReference type="ChEBI" id="CHEBI:18420"/>
        <label>1</label>
    </ligand>
</feature>
<feature type="binding site" evidence="13">
    <location>
        <position position="126"/>
    </location>
    <ligand>
        <name>Mg(2+)</name>
        <dbReference type="ChEBI" id="CHEBI:18420"/>
        <label>2</label>
    </ligand>
</feature>
<dbReference type="GO" id="GO:0048476">
    <property type="term" value="C:Holliday junction resolvase complex"/>
    <property type="evidence" value="ECO:0007669"/>
    <property type="project" value="UniProtKB-UniRule"/>
</dbReference>
<dbReference type="GO" id="GO:0005737">
    <property type="term" value="C:cytoplasm"/>
    <property type="evidence" value="ECO:0007669"/>
    <property type="project" value="UniProtKB-SubCell"/>
</dbReference>
<dbReference type="FunFam" id="3.30.420.10:FF:000002">
    <property type="entry name" value="Crossover junction endodeoxyribonuclease RuvC"/>
    <property type="match status" value="1"/>
</dbReference>
<dbReference type="GO" id="GO:0006310">
    <property type="term" value="P:DNA recombination"/>
    <property type="evidence" value="ECO:0007669"/>
    <property type="project" value="UniProtKB-UniRule"/>
</dbReference>
<comment type="cofactor">
    <cofactor evidence="13">
        <name>Mg(2+)</name>
        <dbReference type="ChEBI" id="CHEBI:18420"/>
    </cofactor>
    <text evidence="13">Binds 2 Mg(2+) ion per subunit.</text>
</comment>
<dbReference type="GO" id="GO:0003677">
    <property type="term" value="F:DNA binding"/>
    <property type="evidence" value="ECO:0007669"/>
    <property type="project" value="UniProtKB-KW"/>
</dbReference>
<feature type="active site" evidence="13">
    <location>
        <position position="126"/>
    </location>
</feature>
<evidence type="ECO:0000256" key="6">
    <source>
        <dbReference type="ARBA" id="ARBA00022763"/>
    </source>
</evidence>
<sequence>MSRRPVASSVVVGTDPPAEVPGPPRLVTTAADSSVALPMAGRVVGIDPGLGVTGYAVLEPGQVVDRSRVGLNGQPYCRPGPVVVEAGVIRSSRGGVGKSLAARLAALHAGILDVLDSYPPQALALEQVHSHPRHPRTAILMAHARGVIVLAAQLRGVPVVGYSASRIKKTLTGSGRAPKEQMQHAVRIELGLVRPPEPHDVADACAVALCHYQTLKLKMLG</sequence>
<dbReference type="FunCoup" id="E8QZB0">
    <property type="interactions" value="177"/>
</dbReference>
<comment type="similarity">
    <text evidence="1 13">Belongs to the RuvC family.</text>
</comment>
<dbReference type="GO" id="GO:0006281">
    <property type="term" value="P:DNA repair"/>
    <property type="evidence" value="ECO:0007669"/>
    <property type="project" value="UniProtKB-UniRule"/>
</dbReference>
<comment type="subcellular location">
    <subcellularLocation>
        <location evidence="13">Cytoplasm</location>
    </subcellularLocation>
</comment>
<organism evidence="15 16">
    <name type="scientific">Isosphaera pallida (strain ATCC 43644 / DSM 9630 / IS1B)</name>
    <dbReference type="NCBI Taxonomy" id="575540"/>
    <lineage>
        <taxon>Bacteria</taxon>
        <taxon>Pseudomonadati</taxon>
        <taxon>Planctomycetota</taxon>
        <taxon>Planctomycetia</taxon>
        <taxon>Isosphaerales</taxon>
        <taxon>Isosphaeraceae</taxon>
        <taxon>Isosphaera</taxon>
    </lineage>
</organism>
<dbReference type="STRING" id="575540.Isop_3683"/>
<feature type="region of interest" description="Disordered" evidence="14">
    <location>
        <begin position="1"/>
        <end position="24"/>
    </location>
</feature>
<dbReference type="Gene3D" id="3.30.420.10">
    <property type="entry name" value="Ribonuclease H-like superfamily/Ribonuclease H"/>
    <property type="match status" value="1"/>
</dbReference>
<evidence type="ECO:0000313" key="16">
    <source>
        <dbReference type="Proteomes" id="UP000008631"/>
    </source>
</evidence>
<keyword evidence="6 13" id="KW-0227">DNA damage</keyword>
<evidence type="ECO:0000256" key="13">
    <source>
        <dbReference type="HAMAP-Rule" id="MF_00034"/>
    </source>
</evidence>
<evidence type="ECO:0000313" key="15">
    <source>
        <dbReference type="EMBL" id="ADV64239.1"/>
    </source>
</evidence>
<evidence type="ECO:0000256" key="11">
    <source>
        <dbReference type="ARBA" id="ARBA00023204"/>
    </source>
</evidence>
<keyword evidence="9 13" id="KW-0238">DNA-binding</keyword>
<dbReference type="InterPro" id="IPR002176">
    <property type="entry name" value="X-over_junc_endoDNase_RuvC"/>
</dbReference>
<keyword evidence="7 13" id="KW-0378">Hydrolase</keyword>
<dbReference type="eggNOG" id="COG0817">
    <property type="taxonomic scope" value="Bacteria"/>
</dbReference>
<keyword evidence="4 13" id="KW-0479">Metal-binding</keyword>
<evidence type="ECO:0000256" key="2">
    <source>
        <dbReference type="ARBA" id="ARBA00022490"/>
    </source>
</evidence>
<dbReference type="InterPro" id="IPR020563">
    <property type="entry name" value="X-over_junc_endoDNase_Mg_BS"/>
</dbReference>
<dbReference type="Pfam" id="PF02075">
    <property type="entry name" value="RuvC"/>
    <property type="match status" value="1"/>
</dbReference>
<comment type="subunit">
    <text evidence="13">Homodimer which binds Holliday junction (HJ) DNA. The HJ becomes 2-fold symmetrical on binding to RuvC with unstacked arms; it has a different conformation from HJ DNA in complex with RuvA. In the full resolvosome a probable DNA-RuvA(4)-RuvB(12)-RuvC(2) complex forms which resolves the HJ.</text>
</comment>
<evidence type="ECO:0000256" key="12">
    <source>
        <dbReference type="ARBA" id="ARBA00029354"/>
    </source>
</evidence>
<dbReference type="InterPro" id="IPR012337">
    <property type="entry name" value="RNaseH-like_sf"/>
</dbReference>
<dbReference type="GO" id="GO:0008821">
    <property type="term" value="F:crossover junction DNA endonuclease activity"/>
    <property type="evidence" value="ECO:0007669"/>
    <property type="project" value="UniProtKB-UniRule"/>
</dbReference>
<dbReference type="PANTHER" id="PTHR30194">
    <property type="entry name" value="CROSSOVER JUNCTION ENDODEOXYRIBONUCLEASE RUVC"/>
    <property type="match status" value="1"/>
</dbReference>
<keyword evidence="16" id="KW-1185">Reference proteome</keyword>
<keyword evidence="3 13" id="KW-0540">Nuclease</keyword>
<dbReference type="KEGG" id="ipa:Isop_3683"/>
<comment type="function">
    <text evidence="13">The RuvA-RuvB-RuvC complex processes Holliday junction (HJ) DNA during genetic recombination and DNA repair. Endonuclease that resolves HJ intermediates. Cleaves cruciform DNA by making single-stranded nicks across the HJ at symmetrical positions within the homologous arms, yielding a 5'-phosphate and a 3'-hydroxyl group; requires a central core of homology in the junction. The consensus cleavage sequence is 5'-(A/T)TT(C/G)-3'. Cleavage occurs on the 3'-side of the TT dinucleotide at the point of strand exchange. HJ branch migration catalyzed by RuvA-RuvB allows RuvC to scan DNA until it finds its consensus sequence, where it cleaves and resolves the cruciform DNA.</text>
</comment>
<keyword evidence="5 13" id="KW-0255">Endonuclease</keyword>
<dbReference type="GO" id="GO:0000287">
    <property type="term" value="F:magnesium ion binding"/>
    <property type="evidence" value="ECO:0007669"/>
    <property type="project" value="UniProtKB-UniRule"/>
</dbReference>
<evidence type="ECO:0000256" key="7">
    <source>
        <dbReference type="ARBA" id="ARBA00022801"/>
    </source>
</evidence>
<evidence type="ECO:0000256" key="5">
    <source>
        <dbReference type="ARBA" id="ARBA00022759"/>
    </source>
</evidence>
<accession>E8QZB0</accession>
<evidence type="ECO:0000256" key="4">
    <source>
        <dbReference type="ARBA" id="ARBA00022723"/>
    </source>
</evidence>
<evidence type="ECO:0000256" key="8">
    <source>
        <dbReference type="ARBA" id="ARBA00022842"/>
    </source>
</evidence>
<keyword evidence="10 13" id="KW-0233">DNA recombination</keyword>
<keyword evidence="11 13" id="KW-0234">DNA repair</keyword>
<dbReference type="CDD" id="cd16962">
    <property type="entry name" value="RuvC"/>
    <property type="match status" value="1"/>
</dbReference>
<name>E8QZB0_ISOPI</name>
<feature type="binding site" evidence="13">
    <location>
        <position position="200"/>
    </location>
    <ligand>
        <name>Mg(2+)</name>
        <dbReference type="ChEBI" id="CHEBI:18420"/>
        <label>1</label>
    </ligand>
</feature>
<evidence type="ECO:0000256" key="14">
    <source>
        <dbReference type="SAM" id="MobiDB-lite"/>
    </source>
</evidence>
<evidence type="ECO:0000256" key="1">
    <source>
        <dbReference type="ARBA" id="ARBA00009518"/>
    </source>
</evidence>
<dbReference type="EC" id="3.1.21.10" evidence="13"/>
<dbReference type="HOGENOM" id="CLU_091257_3_1_0"/>
<dbReference type="AlphaFoldDB" id="E8QZB0"/>
<evidence type="ECO:0000256" key="10">
    <source>
        <dbReference type="ARBA" id="ARBA00023172"/>
    </source>
</evidence>
<feature type="active site" evidence="13">
    <location>
        <position position="47"/>
    </location>
</feature>
<keyword evidence="8 13" id="KW-0460">Magnesium</keyword>
<protein>
    <recommendedName>
        <fullName evidence="13">Crossover junction endodeoxyribonuclease RuvC</fullName>
        <ecNumber evidence="13">3.1.21.10</ecNumber>
    </recommendedName>
    <alternativeName>
        <fullName evidence="13">Holliday junction nuclease RuvC</fullName>
    </alternativeName>
    <alternativeName>
        <fullName evidence="13">Holliday junction resolvase RuvC</fullName>
    </alternativeName>
</protein>
<keyword evidence="2 13" id="KW-0963">Cytoplasm</keyword>
<evidence type="ECO:0000256" key="9">
    <source>
        <dbReference type="ARBA" id="ARBA00023125"/>
    </source>
</evidence>
<dbReference type="InterPro" id="IPR036397">
    <property type="entry name" value="RNaseH_sf"/>
</dbReference>
<comment type="catalytic activity">
    <reaction evidence="12 13">
        <text>Endonucleolytic cleavage at a junction such as a reciprocal single-stranded crossover between two homologous DNA duplexes (Holliday junction).</text>
        <dbReference type="EC" id="3.1.21.10"/>
    </reaction>
</comment>
<feature type="active site" evidence="13">
    <location>
        <position position="200"/>
    </location>
</feature>
<dbReference type="PANTHER" id="PTHR30194:SF3">
    <property type="entry name" value="CROSSOVER JUNCTION ENDODEOXYRIBONUCLEASE RUVC"/>
    <property type="match status" value="1"/>
</dbReference>
<reference evidence="15 16" key="1">
    <citation type="journal article" date="2011" name="Stand. Genomic Sci.">
        <title>Complete genome sequence of Isosphaera pallida type strain (IS1B).</title>
        <authorList>
            <consortium name="US DOE Joint Genome Institute (JGI-PGF)"/>
            <person name="Goker M."/>
            <person name="Cleland D."/>
            <person name="Saunders E."/>
            <person name="Lapidus A."/>
            <person name="Nolan M."/>
            <person name="Lucas S."/>
            <person name="Hammon N."/>
            <person name="Deshpande S."/>
            <person name="Cheng J.F."/>
            <person name="Tapia R."/>
            <person name="Han C."/>
            <person name="Goodwin L."/>
            <person name="Pitluck S."/>
            <person name="Liolios K."/>
            <person name="Pagani I."/>
            <person name="Ivanova N."/>
            <person name="Mavromatis K."/>
            <person name="Pati A."/>
            <person name="Chen A."/>
            <person name="Palaniappan K."/>
            <person name="Land M."/>
            <person name="Hauser L."/>
            <person name="Chang Y.J."/>
            <person name="Jeffries C.D."/>
            <person name="Detter J.C."/>
            <person name="Beck B."/>
            <person name="Woyke T."/>
            <person name="Bristow J."/>
            <person name="Eisen J.A."/>
            <person name="Markowitz V."/>
            <person name="Hugenholtz P."/>
            <person name="Kyrpides N.C."/>
            <person name="Klenk H.P."/>
        </authorList>
    </citation>
    <scope>NUCLEOTIDE SEQUENCE [LARGE SCALE GENOMIC DNA]</scope>
    <source>
        <strain evidence="16">ATCC 43644 / DSM 9630 / IS1B</strain>
    </source>
</reference>